<reference evidence="1 2" key="1">
    <citation type="submission" date="2023-01" db="EMBL/GenBank/DDBJ databases">
        <title>Analysis of 21 Apiospora genomes using comparative genomics revels a genus with tremendous synthesis potential of carbohydrate active enzymes and secondary metabolites.</title>
        <authorList>
            <person name="Sorensen T."/>
        </authorList>
    </citation>
    <scope>NUCLEOTIDE SEQUENCE [LARGE SCALE GENOMIC DNA]</scope>
    <source>
        <strain evidence="1 2">CBS 24483</strain>
    </source>
</reference>
<proteinExistence type="predicted"/>
<gene>
    <name evidence="1" type="ORF">PG986_006679</name>
</gene>
<protein>
    <submittedName>
        <fullName evidence="1">Uncharacterized protein</fullName>
    </submittedName>
</protein>
<dbReference type="RefSeq" id="XP_066699013.1">
    <property type="nucleotide sequence ID" value="XM_066842901.1"/>
</dbReference>
<evidence type="ECO:0000313" key="1">
    <source>
        <dbReference type="EMBL" id="KAK7950951.1"/>
    </source>
</evidence>
<name>A0ABR1QAE7_9PEZI</name>
<keyword evidence="2" id="KW-1185">Reference proteome</keyword>
<dbReference type="GeneID" id="92075963"/>
<dbReference type="Gene3D" id="3.40.390.10">
    <property type="entry name" value="Collagenase (Catalytic Domain)"/>
    <property type="match status" value="1"/>
</dbReference>
<comment type="caution">
    <text evidence="1">The sequence shown here is derived from an EMBL/GenBank/DDBJ whole genome shotgun (WGS) entry which is preliminary data.</text>
</comment>
<accession>A0ABR1QAE7</accession>
<sequence>MDIGNLSKAAILSLDPPRQTDGTWHARNIAGFDLGNNVKSTGTIKGWMMFIDFPDAEANGSDPQALFDSHAAAANKFYQTSSYGKLSLEIGADTQQVYRMPATTASYQWGAGGPKSYYLEMCIQDALDAYMHAHNADGDASDAEFRDPNGTGNGTGNGTVGTAVAHRAIAYGQDLYHSDGYKVLVHETGHTLGLPDYYLTDGSELPGSLVGGFSLMAVTFEQAPDFFSWDKWRMG</sequence>
<dbReference type="Proteomes" id="UP001391051">
    <property type="component" value="Unassembled WGS sequence"/>
</dbReference>
<dbReference type="PANTHER" id="PTHR41775:SF1">
    <property type="entry name" value="PEPTIDASE M6-LIKE DOMAIN-CONTAINING PROTEIN"/>
    <property type="match status" value="1"/>
</dbReference>
<dbReference type="InterPro" id="IPR024079">
    <property type="entry name" value="MetalloPept_cat_dom_sf"/>
</dbReference>
<dbReference type="SUPFAM" id="SSF55486">
    <property type="entry name" value="Metalloproteases ('zincins'), catalytic domain"/>
    <property type="match status" value="1"/>
</dbReference>
<dbReference type="EMBL" id="JAQQWE010000005">
    <property type="protein sequence ID" value="KAK7950951.1"/>
    <property type="molecule type" value="Genomic_DNA"/>
</dbReference>
<dbReference type="PANTHER" id="PTHR41775">
    <property type="entry name" value="SECRETED PROTEIN-RELATED"/>
    <property type="match status" value="1"/>
</dbReference>
<organism evidence="1 2">
    <name type="scientific">Apiospora aurea</name>
    <dbReference type="NCBI Taxonomy" id="335848"/>
    <lineage>
        <taxon>Eukaryota</taxon>
        <taxon>Fungi</taxon>
        <taxon>Dikarya</taxon>
        <taxon>Ascomycota</taxon>
        <taxon>Pezizomycotina</taxon>
        <taxon>Sordariomycetes</taxon>
        <taxon>Xylariomycetidae</taxon>
        <taxon>Amphisphaeriales</taxon>
        <taxon>Apiosporaceae</taxon>
        <taxon>Apiospora</taxon>
    </lineage>
</organism>
<evidence type="ECO:0000313" key="2">
    <source>
        <dbReference type="Proteomes" id="UP001391051"/>
    </source>
</evidence>